<reference evidence="1" key="1">
    <citation type="submission" date="2018-11" db="EMBL/GenBank/DDBJ databases">
        <title>The sequence and de novo assembly of Larimichthys crocea genome using PacBio and Hi-C technologies.</title>
        <authorList>
            <person name="Xu P."/>
            <person name="Chen B."/>
            <person name="Zhou Z."/>
            <person name="Ke Q."/>
            <person name="Wu Y."/>
            <person name="Bai H."/>
            <person name="Pu F."/>
        </authorList>
    </citation>
    <scope>NUCLEOTIDE SEQUENCE</scope>
    <source>
        <tissue evidence="1">Muscle</tissue>
    </source>
</reference>
<dbReference type="Proteomes" id="UP000793456">
    <property type="component" value="Chromosome XXIV"/>
</dbReference>
<proteinExistence type="predicted"/>
<keyword evidence="2" id="KW-1185">Reference proteome</keyword>
<protein>
    <submittedName>
        <fullName evidence="1">Uncharacterized protein</fullName>
    </submittedName>
</protein>
<sequence length="1035" mass="115001">MAASRAPELFLCYRRSRGKSPLIDIGVLYEGKERLIQGCEVIQATPYGRCANVNNSSATSQRIFITFRRAPPCPASELPGGDGHLRHRHQQGRDAASIPFARWTRTSTVACGDPTCSCVTRNQYLHPIPSVTKLLCDAFCSTPLHHNTIICPFPCSPGLIFRYPEEDYESFPLSESVPLFCLPMGAKIECWAPNTRDPLPIFSTFVLTISSGEKVYGSAIQFYEPYPVDLLSEKQKIQLGLLTTVEKKMIPNRPVNTNKCICLLSRWPFFESFRKFLMFLYKLSVSGPHPLPIEKHISHFMHSVSFPSPQRPRILVQLSVHDTLILSQPVCTPLPLSGADYGTLLMNLGSENCATLLHFVLLGEQDPAALTPARCAHRSGRGCGGSGVLNAPLPFIVGVDSRYFDLYDPPPDVVCVDLDTNTIYLSDEKRHSNWKNLPKKPCKSLINSLSNLHHQLATVSVRQTAQEGSAVDMTPIEADFTWHKKKTSLEMEIQEAFLRFMASILKGYRSYLKPITQAPSEKATAADSLYDLQGFLKSRDRAHQKFYSQLTKTQIFIRFIEECTFVSDKDTGLAFFDDCVEKVIYSPASGRPQICTRRTLVFCFSRFHLRFPSTNEPFVLCCFIGKITFVRWESKEAKISSDSFCSRCSLSSSYSFFPLIKSPTRAPSYRSFPRLNMELFDRPRELRPALSSRAAGASLSSSPALLAKRTKQEIKLAYKMAKRFYSNPPLWARCLFSHCYSLWFICLPAAVRLAKSKSRAMQQAYNVLLKMRTTEVEVLDEVCYRVVMQLCGVWGLPVMAVRVLVEMKKAGVHPNAITYGYYNKAVLESPWPSRNRSGLFMWTKLRNVLRGVAQFKHALDRTSSKKGATLSTTAASIGGSTVTDADRLSHGSADSSNEANGEEHNLFARGIEDTADNHCITGRQSDQGYGSKDELHQELAEPSHRAVLSTEERTNSKAQHNGGDVAGSVDSAVAVAEPPSPVDVPSPVPSIVKLSTGSFDSGRETGTGKLFRKHSKTDSVSLPDDDSSAAIGGRG</sequence>
<comment type="caution">
    <text evidence="1">The sequence shown here is derived from an EMBL/GenBank/DDBJ whole genome shotgun (WGS) entry which is preliminary data.</text>
</comment>
<dbReference type="EMBL" id="CM011697">
    <property type="protein sequence ID" value="TMS02192.1"/>
    <property type="molecule type" value="Genomic_DNA"/>
</dbReference>
<evidence type="ECO:0000313" key="2">
    <source>
        <dbReference type="Proteomes" id="UP000793456"/>
    </source>
</evidence>
<organism evidence="1 2">
    <name type="scientific">Larimichthys crocea</name>
    <name type="common">Large yellow croaker</name>
    <name type="synonym">Pseudosciaena crocea</name>
    <dbReference type="NCBI Taxonomy" id="215358"/>
    <lineage>
        <taxon>Eukaryota</taxon>
        <taxon>Metazoa</taxon>
        <taxon>Chordata</taxon>
        <taxon>Craniata</taxon>
        <taxon>Vertebrata</taxon>
        <taxon>Euteleostomi</taxon>
        <taxon>Actinopterygii</taxon>
        <taxon>Neopterygii</taxon>
        <taxon>Teleostei</taxon>
        <taxon>Neoteleostei</taxon>
        <taxon>Acanthomorphata</taxon>
        <taxon>Eupercaria</taxon>
        <taxon>Sciaenidae</taxon>
        <taxon>Larimichthys</taxon>
    </lineage>
</organism>
<name>A0ACD3Q5C4_LARCR</name>
<gene>
    <name evidence="1" type="ORF">E3U43_007732</name>
</gene>
<accession>A0ACD3Q5C4</accession>
<evidence type="ECO:0000313" key="1">
    <source>
        <dbReference type="EMBL" id="TMS02192.1"/>
    </source>
</evidence>